<organism evidence="3 4">
    <name type="scientific">Robiginitalea myxolifaciens</name>
    <dbReference type="NCBI Taxonomy" id="400055"/>
    <lineage>
        <taxon>Bacteria</taxon>
        <taxon>Pseudomonadati</taxon>
        <taxon>Bacteroidota</taxon>
        <taxon>Flavobacteriia</taxon>
        <taxon>Flavobacteriales</taxon>
        <taxon>Flavobacteriaceae</taxon>
        <taxon>Robiginitalea</taxon>
    </lineage>
</organism>
<keyword evidence="1" id="KW-0597">Phosphoprotein</keyword>
<evidence type="ECO:0000313" key="4">
    <source>
        <dbReference type="Proteomes" id="UP000199534"/>
    </source>
</evidence>
<dbReference type="InterPro" id="IPR001789">
    <property type="entry name" value="Sig_transdc_resp-reg_receiver"/>
</dbReference>
<sequence length="225" mass="25846">MMEQLRMLAVDDHEMTTLGYKFILEDTQFNDFEVQMDMAKSYEEAVDKLERSIKTIPYGILLLDIQLSANTNSDIKNKTGEDIGILAREISPETRIVFMSSFSDNYRINSIMQTVDPEGYMVKSEIDQRSLQAMVETVMKNPPYYTQKALVAIRKKMANSIPLDENDKQILYLLSVGTKTKDMIKHISLSLPSIESRKRQIKSLFGIEKENDQALITEARNRGFI</sequence>
<dbReference type="Gene3D" id="3.40.50.2300">
    <property type="match status" value="1"/>
</dbReference>
<dbReference type="EMBL" id="FOYQ01000002">
    <property type="protein sequence ID" value="SFR45340.1"/>
    <property type="molecule type" value="Genomic_DNA"/>
</dbReference>
<keyword evidence="3" id="KW-0238">DNA-binding</keyword>
<dbReference type="GO" id="GO:0003677">
    <property type="term" value="F:DNA binding"/>
    <property type="evidence" value="ECO:0007669"/>
    <property type="project" value="UniProtKB-KW"/>
</dbReference>
<gene>
    <name evidence="3" type="ORF">SAMN04490243_1691</name>
</gene>
<protein>
    <submittedName>
        <fullName evidence="3">DNA-binding response regulator, NarL/FixJ family, contains REC and HTH domains</fullName>
    </submittedName>
</protein>
<dbReference type="STRING" id="400055.SAMN04490243_1691"/>
<dbReference type="PROSITE" id="PS50110">
    <property type="entry name" value="RESPONSE_REGULATORY"/>
    <property type="match status" value="1"/>
</dbReference>
<accession>A0A1I6GT33</accession>
<keyword evidence="4" id="KW-1185">Reference proteome</keyword>
<dbReference type="Proteomes" id="UP000199534">
    <property type="component" value="Unassembled WGS sequence"/>
</dbReference>
<proteinExistence type="predicted"/>
<dbReference type="AlphaFoldDB" id="A0A1I6GT33"/>
<dbReference type="GO" id="GO:0000160">
    <property type="term" value="P:phosphorelay signal transduction system"/>
    <property type="evidence" value="ECO:0007669"/>
    <property type="project" value="InterPro"/>
</dbReference>
<name>A0A1I6GT33_9FLAO</name>
<dbReference type="InterPro" id="IPR011006">
    <property type="entry name" value="CheY-like_superfamily"/>
</dbReference>
<reference evidence="3 4" key="1">
    <citation type="submission" date="2016-10" db="EMBL/GenBank/DDBJ databases">
        <authorList>
            <person name="de Groot N.N."/>
        </authorList>
    </citation>
    <scope>NUCLEOTIDE SEQUENCE [LARGE SCALE GENOMIC DNA]</scope>
    <source>
        <strain evidence="3 4">DSM 21019</strain>
    </source>
</reference>
<evidence type="ECO:0000313" key="3">
    <source>
        <dbReference type="EMBL" id="SFR45340.1"/>
    </source>
</evidence>
<dbReference type="SUPFAM" id="SSF52172">
    <property type="entry name" value="CheY-like"/>
    <property type="match status" value="1"/>
</dbReference>
<evidence type="ECO:0000256" key="1">
    <source>
        <dbReference type="PROSITE-ProRule" id="PRU00169"/>
    </source>
</evidence>
<feature type="modified residue" description="4-aspartylphosphate" evidence="1">
    <location>
        <position position="64"/>
    </location>
</feature>
<feature type="domain" description="Response regulatory" evidence="2">
    <location>
        <begin position="6"/>
        <end position="138"/>
    </location>
</feature>
<evidence type="ECO:0000259" key="2">
    <source>
        <dbReference type="PROSITE" id="PS50110"/>
    </source>
</evidence>